<dbReference type="PANTHER" id="PTHR43685:SF3">
    <property type="entry name" value="SLR2126 PROTEIN"/>
    <property type="match status" value="1"/>
</dbReference>
<feature type="compositionally biased region" description="Polar residues" evidence="1">
    <location>
        <begin position="1154"/>
        <end position="1176"/>
    </location>
</feature>
<feature type="transmembrane region" description="Helical" evidence="2">
    <location>
        <begin position="577"/>
        <end position="610"/>
    </location>
</feature>
<reference evidence="3" key="1">
    <citation type="submission" date="2021-10" db="EMBL/GenBank/DDBJ databases">
        <title>Novel species in genus Arthrobacter.</title>
        <authorList>
            <person name="Liu Y."/>
        </authorList>
    </citation>
    <scope>NUCLEOTIDE SEQUENCE</scope>
    <source>
        <strain evidence="3">Zg-Y462</strain>
    </source>
</reference>
<dbReference type="AlphaFoldDB" id="A0A9X1M7L2"/>
<feature type="transmembrane region" description="Helical" evidence="2">
    <location>
        <begin position="716"/>
        <end position="737"/>
    </location>
</feature>
<dbReference type="InterPro" id="IPR050834">
    <property type="entry name" value="Glycosyltransf_2"/>
</dbReference>
<dbReference type="Pfam" id="PF13641">
    <property type="entry name" value="Glyco_tranf_2_3"/>
    <property type="match status" value="1"/>
</dbReference>
<evidence type="ECO:0000313" key="4">
    <source>
        <dbReference type="Proteomes" id="UP001155145"/>
    </source>
</evidence>
<accession>A0A9X1M7L2</accession>
<feature type="transmembrane region" description="Helical" evidence="2">
    <location>
        <begin position="445"/>
        <end position="473"/>
    </location>
</feature>
<protein>
    <submittedName>
        <fullName evidence="3">Glycosyltransferase family 2 protein</fullName>
    </submittedName>
</protein>
<evidence type="ECO:0000256" key="2">
    <source>
        <dbReference type="SAM" id="Phobius"/>
    </source>
</evidence>
<feature type="region of interest" description="Disordered" evidence="1">
    <location>
        <begin position="1113"/>
        <end position="1197"/>
    </location>
</feature>
<name>A0A9X1M7L2_9MICC</name>
<feature type="transmembrane region" description="Helical" evidence="2">
    <location>
        <begin position="796"/>
        <end position="818"/>
    </location>
</feature>
<proteinExistence type="predicted"/>
<dbReference type="Proteomes" id="UP001155145">
    <property type="component" value="Unassembled WGS sequence"/>
</dbReference>
<feature type="transmembrane region" description="Helical" evidence="2">
    <location>
        <begin position="413"/>
        <end position="433"/>
    </location>
</feature>
<organism evidence="3 4">
    <name type="scientific">Arthrobacter zhangbolii</name>
    <dbReference type="NCBI Taxonomy" id="2886936"/>
    <lineage>
        <taxon>Bacteria</taxon>
        <taxon>Bacillati</taxon>
        <taxon>Actinomycetota</taxon>
        <taxon>Actinomycetes</taxon>
        <taxon>Micrococcales</taxon>
        <taxon>Micrococcaceae</taxon>
        <taxon>Arthrobacter</taxon>
    </lineage>
</organism>
<dbReference type="PANTHER" id="PTHR43685">
    <property type="entry name" value="GLYCOSYLTRANSFERASE"/>
    <property type="match status" value="1"/>
</dbReference>
<evidence type="ECO:0000313" key="3">
    <source>
        <dbReference type="EMBL" id="MCC3272928.1"/>
    </source>
</evidence>
<keyword evidence="2" id="KW-0472">Membrane</keyword>
<feature type="transmembrane region" description="Helical" evidence="2">
    <location>
        <begin position="749"/>
        <end position="770"/>
    </location>
</feature>
<feature type="transmembrane region" description="Helical" evidence="2">
    <location>
        <begin position="261"/>
        <end position="281"/>
    </location>
</feature>
<dbReference type="SUPFAM" id="SSF53448">
    <property type="entry name" value="Nucleotide-diphospho-sugar transferases"/>
    <property type="match status" value="1"/>
</dbReference>
<feature type="transmembrane region" description="Helical" evidence="2">
    <location>
        <begin position="493"/>
        <end position="511"/>
    </location>
</feature>
<dbReference type="Gene3D" id="3.90.550.10">
    <property type="entry name" value="Spore Coat Polysaccharide Biosynthesis Protein SpsA, Chain A"/>
    <property type="match status" value="1"/>
</dbReference>
<feature type="transmembrane region" description="Helical" evidence="2">
    <location>
        <begin position="380"/>
        <end position="401"/>
    </location>
</feature>
<keyword evidence="2" id="KW-0812">Transmembrane</keyword>
<feature type="compositionally biased region" description="Basic and acidic residues" evidence="1">
    <location>
        <begin position="1119"/>
        <end position="1130"/>
    </location>
</feature>
<dbReference type="EMBL" id="JAJFZT010000006">
    <property type="protein sequence ID" value="MCC3272928.1"/>
    <property type="molecule type" value="Genomic_DNA"/>
</dbReference>
<comment type="caution">
    <text evidence="3">The sequence shown here is derived from an EMBL/GenBank/DDBJ whole genome shotgun (WGS) entry which is preliminary data.</text>
</comment>
<keyword evidence="2" id="KW-1133">Transmembrane helix</keyword>
<dbReference type="RefSeq" id="WP_227929044.1">
    <property type="nucleotide sequence ID" value="NZ_CP094984.1"/>
</dbReference>
<sequence length="1197" mass="122889">MVVAHNGAQYLPETLSALTAQTRQPDFFIGVDAGSTDASASVLQLGLPVGSPVIAAPARSGFGAAVKAGLAELPEHRRAAGAGANTEGAADPDPEHEWIWLLHDDSAPDPGALDELLLAVERAPSVTIAGTKQVEWDNERRLVDVGITVNRWAERLTMVDADELDQGQYDFRSDTFAVNSAGMLIRRDVWDQLGGFDPALPGSGDDIDLCWRNRLAGNRVVVVPAARVRHAGNRPNPAGAASTARRAEIFLRLKHAPLWQVPFLMVGAVLGGIGRFFLGMLAKDPGYAAAALLTSTAAVFRPVDLYRSRKQAAATRRRPRNAVNALRSGPREVREHRRSLTEARAAALAPETASTGGQEYVPSGDANDDFAALEGPGRSWVGIGALTAALLLTGASLAALHRFLGASALAGGALAPLGQGVGTVWTAATGWWAQIGSGYPAHADPFTYVLALLALAGFGNGSAAVLVLVMLALPLAGLSAWFTAGAFTAHRGLRFWAAMFWAAVPAFQIALGEGRLGAILVHILLPLTVLSVARAVGAGSAARLGSNPETAAGPAGAAILGQASGKTRPAGAPSWTAAAVAGLLLAVLTAAAPLTFALAVFAVFLLTLALRGRARTLWWALLPPIAMLLPQVLSAAPNLRSLLADPGLPLAFDRAEPWQQLLGYPVAFDVEGTLGGLLPQGPWHLLLALVIGAPVVLLAVVSLFRSATAPLGRLTWLLVLLALLLNLAASYVGTAAAPEAVVTPFTGPLVSAAVLLLLCAALAAAGDLLGGPARSVSRERAPEGATAPAVRRPRRALALVLGTVLAAGPAASLALWAVPQFTGSGFTGNATEAEAGAAGILPGFTTDIDGAPARSLPATAADAGNGEAQSRSLVLRADEQGNVTAALMRGGGTTLEQLSTIYAARTLEGMPGVPAEDDPATADLRRAVAVITAGTGVDPRPDLARLGVAFVVLQESDTAAELLAGRMDSVPGLAAVGQTESGWLWRVTEPLNDAGTETQSGVGSRVRILNADGSTAAAVPSGTEGVRASIPAGGEGRQLVLAERADAGWHASLDGRQLTAVDSEWAQAFELPADGGELEVAYSSPWEPWVEALQLLVIGLTVLLALPTPAAGRTVRLPGRRDAPQRREGPPETGGASAGALPQPPASHMAVVSASGSTTPASSEQTVASTPESTNRAPVHSGAATHPEQRASEGSKP</sequence>
<gene>
    <name evidence="3" type="ORF">LJ755_09315</name>
</gene>
<feature type="transmembrane region" description="Helical" evidence="2">
    <location>
        <begin position="617"/>
        <end position="636"/>
    </location>
</feature>
<feature type="transmembrane region" description="Helical" evidence="2">
    <location>
        <begin position="518"/>
        <end position="537"/>
    </location>
</feature>
<feature type="transmembrane region" description="Helical" evidence="2">
    <location>
        <begin position="683"/>
        <end position="704"/>
    </location>
</feature>
<dbReference type="InterPro" id="IPR029044">
    <property type="entry name" value="Nucleotide-diphossugar_trans"/>
</dbReference>
<feature type="compositionally biased region" description="Basic and acidic residues" evidence="1">
    <location>
        <begin position="1187"/>
        <end position="1197"/>
    </location>
</feature>
<evidence type="ECO:0000256" key="1">
    <source>
        <dbReference type="SAM" id="MobiDB-lite"/>
    </source>
</evidence>